<accession>A0A235EVI7</accession>
<evidence type="ECO:0000313" key="1">
    <source>
        <dbReference type="EMBL" id="OYD53062.1"/>
    </source>
</evidence>
<keyword evidence="2" id="KW-1185">Reference proteome</keyword>
<organism evidence="1 2">
    <name type="scientific">Thauera propionica</name>
    <dbReference type="NCBI Taxonomy" id="2019431"/>
    <lineage>
        <taxon>Bacteria</taxon>
        <taxon>Pseudomonadati</taxon>
        <taxon>Pseudomonadota</taxon>
        <taxon>Betaproteobacteria</taxon>
        <taxon>Rhodocyclales</taxon>
        <taxon>Zoogloeaceae</taxon>
        <taxon>Thauera</taxon>
    </lineage>
</organism>
<sequence>MPTIHTPERAAADANASLVSVRPGDVILPGGAYVSVDDDGAAVLSAWAGAIAVQVPLSAAQASALADRLADDVNAGIAGALGDAALYNGSFDPLRANLI</sequence>
<name>A0A235EVI7_9RHOO</name>
<evidence type="ECO:0000313" key="2">
    <source>
        <dbReference type="Proteomes" id="UP000215181"/>
    </source>
</evidence>
<dbReference type="AlphaFoldDB" id="A0A235EVI7"/>
<dbReference type="RefSeq" id="WP_094269174.1">
    <property type="nucleotide sequence ID" value="NZ_NOIH01000018.1"/>
</dbReference>
<reference evidence="1 2" key="1">
    <citation type="submission" date="2017-07" db="EMBL/GenBank/DDBJ databases">
        <title>Thauera sp. KNDSS-Mac4 genome sequence and assembly.</title>
        <authorList>
            <person name="Mayilraj S."/>
        </authorList>
    </citation>
    <scope>NUCLEOTIDE SEQUENCE [LARGE SCALE GENOMIC DNA]</scope>
    <source>
        <strain evidence="1 2">KNDSS-Mac4</strain>
    </source>
</reference>
<comment type="caution">
    <text evidence="1">The sequence shown here is derived from an EMBL/GenBank/DDBJ whole genome shotgun (WGS) entry which is preliminary data.</text>
</comment>
<dbReference type="Proteomes" id="UP000215181">
    <property type="component" value="Unassembled WGS sequence"/>
</dbReference>
<protein>
    <submittedName>
        <fullName evidence="1">Uncharacterized protein</fullName>
    </submittedName>
</protein>
<gene>
    <name evidence="1" type="ORF">CGK74_14540</name>
</gene>
<dbReference type="EMBL" id="NOIH01000018">
    <property type="protein sequence ID" value="OYD53062.1"/>
    <property type="molecule type" value="Genomic_DNA"/>
</dbReference>
<proteinExistence type="predicted"/>